<dbReference type="InterPro" id="IPR053011">
    <property type="entry name" value="SDR_family_member_7"/>
</dbReference>
<accession>A0A4Y2C147</accession>
<dbReference type="EMBL" id="BGPR01000130">
    <property type="protein sequence ID" value="GBL97487.1"/>
    <property type="molecule type" value="Genomic_DNA"/>
</dbReference>
<keyword evidence="3" id="KW-0472">Membrane</keyword>
<dbReference type="PRINTS" id="PR00080">
    <property type="entry name" value="SDRFAMILY"/>
</dbReference>
<dbReference type="Proteomes" id="UP000499080">
    <property type="component" value="Unassembled WGS sequence"/>
</dbReference>
<dbReference type="PRINTS" id="PR00081">
    <property type="entry name" value="GDHRDH"/>
</dbReference>
<dbReference type="InterPro" id="IPR036291">
    <property type="entry name" value="NAD(P)-bd_dom_sf"/>
</dbReference>
<keyword evidence="5" id="KW-1185">Reference proteome</keyword>
<dbReference type="InterPro" id="IPR002347">
    <property type="entry name" value="SDR_fam"/>
</dbReference>
<dbReference type="Gene3D" id="3.40.50.720">
    <property type="entry name" value="NAD(P)-binding Rossmann-like Domain"/>
    <property type="match status" value="1"/>
</dbReference>
<evidence type="ECO:0000256" key="1">
    <source>
        <dbReference type="ARBA" id="ARBA00023002"/>
    </source>
</evidence>
<dbReference type="OrthoDB" id="47007at2759"/>
<protein>
    <submittedName>
        <fullName evidence="4">Dehydrogenase/reductase SDR family member 7</fullName>
    </submittedName>
</protein>
<dbReference type="SUPFAM" id="SSF51735">
    <property type="entry name" value="NAD(P)-binding Rossmann-fold domains"/>
    <property type="match status" value="1"/>
</dbReference>
<feature type="transmembrane region" description="Helical" evidence="3">
    <location>
        <begin position="49"/>
        <end position="71"/>
    </location>
</feature>
<dbReference type="PANTHER" id="PTHR44269">
    <property type="entry name" value="DEHYDROGENASE/REDUCTASE SDR FAMILY MEMBER 7-RELATED"/>
    <property type="match status" value="1"/>
</dbReference>
<evidence type="ECO:0000313" key="4">
    <source>
        <dbReference type="EMBL" id="GBL97487.1"/>
    </source>
</evidence>
<evidence type="ECO:0000256" key="3">
    <source>
        <dbReference type="SAM" id="Phobius"/>
    </source>
</evidence>
<evidence type="ECO:0000313" key="5">
    <source>
        <dbReference type="Proteomes" id="UP000499080"/>
    </source>
</evidence>
<proteinExistence type="inferred from homology"/>
<keyword evidence="3" id="KW-0812">Transmembrane</keyword>
<dbReference type="PROSITE" id="PS00061">
    <property type="entry name" value="ADH_SHORT"/>
    <property type="match status" value="1"/>
</dbReference>
<reference evidence="4 5" key="1">
    <citation type="journal article" date="2019" name="Sci. Rep.">
        <title>Orb-weaving spider Araneus ventricosus genome elucidates the spidroin gene catalogue.</title>
        <authorList>
            <person name="Kono N."/>
            <person name="Nakamura H."/>
            <person name="Ohtoshi R."/>
            <person name="Moran D.A.P."/>
            <person name="Shinohara A."/>
            <person name="Yoshida Y."/>
            <person name="Fujiwara M."/>
            <person name="Mori M."/>
            <person name="Tomita M."/>
            <person name="Arakawa K."/>
        </authorList>
    </citation>
    <scope>NUCLEOTIDE SEQUENCE [LARGE SCALE GENOMIC DNA]</scope>
</reference>
<organism evidence="4 5">
    <name type="scientific">Araneus ventricosus</name>
    <name type="common">Orbweaver spider</name>
    <name type="synonym">Epeira ventricosa</name>
    <dbReference type="NCBI Taxonomy" id="182803"/>
    <lineage>
        <taxon>Eukaryota</taxon>
        <taxon>Metazoa</taxon>
        <taxon>Ecdysozoa</taxon>
        <taxon>Arthropoda</taxon>
        <taxon>Chelicerata</taxon>
        <taxon>Arachnida</taxon>
        <taxon>Araneae</taxon>
        <taxon>Araneomorphae</taxon>
        <taxon>Entelegynae</taxon>
        <taxon>Araneoidea</taxon>
        <taxon>Araneidae</taxon>
        <taxon>Araneus</taxon>
    </lineage>
</organism>
<keyword evidence="1" id="KW-0560">Oxidoreductase</keyword>
<keyword evidence="3" id="KW-1133">Transmembrane helix</keyword>
<dbReference type="InterPro" id="IPR020904">
    <property type="entry name" value="Sc_DH/Rdtase_CS"/>
</dbReference>
<dbReference type="Pfam" id="PF00106">
    <property type="entry name" value="adh_short"/>
    <property type="match status" value="1"/>
</dbReference>
<name>A0A4Y2C147_ARAVE</name>
<dbReference type="GO" id="GO:0016491">
    <property type="term" value="F:oxidoreductase activity"/>
    <property type="evidence" value="ECO:0007669"/>
    <property type="project" value="UniProtKB-KW"/>
</dbReference>
<dbReference type="AlphaFoldDB" id="A0A4Y2C147"/>
<comment type="similarity">
    <text evidence="2">Belongs to the short-chain dehydrogenases/reductases (SDR) family.</text>
</comment>
<sequence length="365" mass="41251">MLTRAKADCLLTVSHVKGQDSFPVCQIVTICFFKIGCCQHSFVMELLTFLWIFILLSLVVGFALFLLYADADLTLLFYHSLNRPRDFRNKVVWITGASSGIGEYLAYALVKSGAKLALSGVNVERLTAVGERCKEISKCRAENILLVPFQINDFEVHDECVEKVLDHFSQIDILVNNAGISQRADFADIDIAVDQQLFNVNVFGTVNLTRKVLRHFLERKKGHVVVTSSTAGKLGAPYSSAYTGSKHALHGYFECLRSEMVEENIDVTMVCPGPVFSNLTDRCVTGKVGEKYGHKQQPTDKKMSTERCCDLMATAIAYKLDECWICIQPILFMYYMAQYCPTVFRKLVVKLIFNRQRVMKMRQGR</sequence>
<comment type="caution">
    <text evidence="4">The sequence shown here is derived from an EMBL/GenBank/DDBJ whole genome shotgun (WGS) entry which is preliminary data.</text>
</comment>
<gene>
    <name evidence="4" type="primary">DHRS7_0</name>
    <name evidence="4" type="ORF">AVEN_162949_1</name>
</gene>
<evidence type="ECO:0000256" key="2">
    <source>
        <dbReference type="RuleBase" id="RU000363"/>
    </source>
</evidence>